<name>A0ACD4DFL9_9NOCA</name>
<sequence>MTDTAVLIGRNTELTTLERLLDEVRAGTPSLVLLEGASGSGKSSLVRYFTSRHGDVTVRSGSGAAWEAGHRWSVLGQLLRDTVTATEPVEAAEILLDRLEGTCVLVVDDAHYADLESLQALSSLVRRAHQRPLLVVWTAPDVLPEDVDHATADLLSNIHRTATVHLDPLTSSDIARLALRRTGVDLSAWTARRLQEHTLGNPRAVLHLLDEIPRAEWHRWQARFPAPRQHAAKIRRALDRCAPATRSLVEAVAVLGSTESFTVAARLAELDDTTDALDEAHRLGLLSIREQRGVVSLSFPDPMTRAAVADDIGPARWHGLHAAAAELVDDQGAALFHLVSATPTGNEDLAARLDAYARRCAADGAWSQAAEALITASRITVDRDLRSQRLIRGVDALTGAADLPQAQAFVPEIESVPSGPMRNAVLGYLAIQKGRAAEAHHLLTEAWSMLGDPASEPELAATIAQRMVLHSLARLRGDDLVLWADRATNLLSDIAPPVVEAQAIRGLGLSMTGRVDDALEAYASLSDSIRLGAQNQRVRMAEGWLALALDRPDLARSELEAAEPTTFRGGSLRISLWSQAWLARTQFALGEWSDALRTVDRAAAQLDSTELHLLRPLVHWTGAQIHALRGDWTAANAHAQKARAGSNDYALMLVPSCLCAAQCAEVASDYASVLRYLQPIVTMRDRDAVDEPGHWPWPDLYGNALAVTGRVDEADEFLRPHEERAAERGHRSAKARLGYVRGRIHGARGDLDAARDAFEGALDELAALPLPYDLARINFAYGQTLRRAGRRRDADAVIRTARELYSSLGALSYVERCDRELQAGGLRSGDTDAEPARADVAALTPQERAVAKLVAEGRTNKEVAGELFLSVKTVQYHLTRVYAKFGIRSRSELAARFRQEDRGPSTP</sequence>
<evidence type="ECO:0000313" key="1">
    <source>
        <dbReference type="EMBL" id="UYP18806.1"/>
    </source>
</evidence>
<protein>
    <submittedName>
        <fullName evidence="1">LuxR C-terminal-related transcriptional regulator</fullName>
    </submittedName>
</protein>
<dbReference type="EMBL" id="CP107551">
    <property type="protein sequence ID" value="UYP18806.1"/>
    <property type="molecule type" value="Genomic_DNA"/>
</dbReference>
<organism evidence="1 2">
    <name type="scientific">Rhodococcus sacchari</name>
    <dbReference type="NCBI Taxonomy" id="2962047"/>
    <lineage>
        <taxon>Bacteria</taxon>
        <taxon>Bacillati</taxon>
        <taxon>Actinomycetota</taxon>
        <taxon>Actinomycetes</taxon>
        <taxon>Mycobacteriales</taxon>
        <taxon>Nocardiaceae</taxon>
        <taxon>Rhodococcus</taxon>
    </lineage>
</organism>
<dbReference type="Proteomes" id="UP001156484">
    <property type="component" value="Chromosome"/>
</dbReference>
<reference evidence="1" key="1">
    <citation type="submission" date="2022-10" db="EMBL/GenBank/DDBJ databases">
        <title>Rhodococcus ferula Z13 complete genome.</title>
        <authorList>
            <person name="Long X."/>
            <person name="Zang M."/>
        </authorList>
    </citation>
    <scope>NUCLEOTIDE SEQUENCE</scope>
    <source>
        <strain evidence="1">Z13</strain>
    </source>
</reference>
<evidence type="ECO:0000313" key="2">
    <source>
        <dbReference type="Proteomes" id="UP001156484"/>
    </source>
</evidence>
<accession>A0ACD4DFL9</accession>
<proteinExistence type="predicted"/>
<keyword evidence="2" id="KW-1185">Reference proteome</keyword>
<gene>
    <name evidence="1" type="ORF">OED52_19590</name>
</gene>